<dbReference type="STRING" id="1317125.SAMN05444128_1778"/>
<dbReference type="EMBL" id="FTPP01000002">
    <property type="protein sequence ID" value="SIT88112.1"/>
    <property type="molecule type" value="Genomic_DNA"/>
</dbReference>
<gene>
    <name evidence="2" type="ORF">SAMN05444128_1778</name>
</gene>
<evidence type="ECO:0000259" key="1">
    <source>
        <dbReference type="Pfam" id="PF13788"/>
    </source>
</evidence>
<dbReference type="InterPro" id="IPR025438">
    <property type="entry name" value="DUF4180"/>
</dbReference>
<reference evidence="3" key="1">
    <citation type="submission" date="2017-01" db="EMBL/GenBank/DDBJ databases">
        <authorList>
            <person name="Varghese N."/>
            <person name="Submissions S."/>
        </authorList>
    </citation>
    <scope>NUCLEOTIDE SEQUENCE [LARGE SCALE GENOMIC DNA]</scope>
    <source>
        <strain evidence="3">LP100</strain>
    </source>
</reference>
<proteinExistence type="predicted"/>
<accession>A0A1R3XA60</accession>
<organism evidence="2 3">
    <name type="scientific">Pontibacter indicus</name>
    <dbReference type="NCBI Taxonomy" id="1317125"/>
    <lineage>
        <taxon>Bacteria</taxon>
        <taxon>Pseudomonadati</taxon>
        <taxon>Bacteroidota</taxon>
        <taxon>Cytophagia</taxon>
        <taxon>Cytophagales</taxon>
        <taxon>Hymenobacteraceae</taxon>
        <taxon>Pontibacter</taxon>
    </lineage>
</organism>
<keyword evidence="3" id="KW-1185">Reference proteome</keyword>
<dbReference type="Proteomes" id="UP000187181">
    <property type="component" value="Unassembled WGS sequence"/>
</dbReference>
<dbReference type="AlphaFoldDB" id="A0A1R3XA60"/>
<feature type="domain" description="DUF4180" evidence="1">
    <location>
        <begin position="9"/>
        <end position="116"/>
    </location>
</feature>
<protein>
    <recommendedName>
        <fullName evidence="1">DUF4180 domain-containing protein</fullName>
    </recommendedName>
</protein>
<dbReference type="Pfam" id="PF13788">
    <property type="entry name" value="DUF4180"/>
    <property type="match status" value="1"/>
</dbReference>
<evidence type="ECO:0000313" key="3">
    <source>
        <dbReference type="Proteomes" id="UP000187181"/>
    </source>
</evidence>
<dbReference type="OrthoDB" id="8595425at2"/>
<evidence type="ECO:0000313" key="2">
    <source>
        <dbReference type="EMBL" id="SIT88112.1"/>
    </source>
</evidence>
<name>A0A1R3XA60_9BACT</name>
<dbReference type="RefSeq" id="WP_076667979.1">
    <property type="nucleotide sequence ID" value="NZ_FTPP01000002.1"/>
</dbReference>
<sequence length="120" mass="13436">MKLETHHINDTKVAEVISENPVISSTEDGLDLLGNLYYQGFDKIIIHAKNVTPAFFDLKNGMAGEILQKFSNYRVRLAIVDNFSKYSGKRVSEFISESNRNRQVNFVATQAEALNALAGK</sequence>